<evidence type="ECO:0000313" key="3">
    <source>
        <dbReference type="EMBL" id="NNF07237.1"/>
    </source>
</evidence>
<dbReference type="EMBL" id="JABDJR010000435">
    <property type="protein sequence ID" value="NNF07237.1"/>
    <property type="molecule type" value="Genomic_DNA"/>
</dbReference>
<evidence type="ECO:0000259" key="2">
    <source>
        <dbReference type="PROSITE" id="PS50991"/>
    </source>
</evidence>
<dbReference type="AlphaFoldDB" id="A0A7Y2H2Y9"/>
<dbReference type="PROSITE" id="PS50991">
    <property type="entry name" value="PYR_CT"/>
    <property type="match status" value="1"/>
</dbReference>
<dbReference type="Pfam" id="PF00682">
    <property type="entry name" value="HMGL-like"/>
    <property type="match status" value="1"/>
</dbReference>
<dbReference type="PANTHER" id="PTHR42880:SF1">
    <property type="entry name" value="ISOPROPYLMALATE_HOMOCITRATE_CITRAMALATE SYNTHASE FAMILY PROTEIN"/>
    <property type="match status" value="1"/>
</dbReference>
<dbReference type="InterPro" id="IPR000891">
    <property type="entry name" value="PYR_CT"/>
</dbReference>
<keyword evidence="1" id="KW-0808">Transferase</keyword>
<organism evidence="3 4">
    <name type="scientific">Eiseniibacteriota bacterium</name>
    <dbReference type="NCBI Taxonomy" id="2212470"/>
    <lineage>
        <taxon>Bacteria</taxon>
        <taxon>Candidatus Eiseniibacteriota</taxon>
    </lineage>
</organism>
<gene>
    <name evidence="3" type="ORF">HKN21_10795</name>
</gene>
<accession>A0A7Y2H2Y9</accession>
<dbReference type="GO" id="GO:0016740">
    <property type="term" value="F:transferase activity"/>
    <property type="evidence" value="ECO:0007669"/>
    <property type="project" value="UniProtKB-KW"/>
</dbReference>
<comment type="caution">
    <text evidence="3">The sequence shown here is derived from an EMBL/GenBank/DDBJ whole genome shotgun (WGS) entry which is preliminary data.</text>
</comment>
<protein>
    <recommendedName>
        <fullName evidence="2">Pyruvate carboxyltransferase domain-containing protein</fullName>
    </recommendedName>
</protein>
<dbReference type="Gene3D" id="3.20.20.70">
    <property type="entry name" value="Aldolase class I"/>
    <property type="match status" value="1"/>
</dbReference>
<feature type="domain" description="Pyruvate carboxyltransferase" evidence="2">
    <location>
        <begin position="1"/>
        <end position="75"/>
    </location>
</feature>
<reference evidence="3 4" key="1">
    <citation type="submission" date="2020-03" db="EMBL/GenBank/DDBJ databases">
        <title>Metabolic flexibility allows generalist bacteria to become dominant in a frequently disturbed ecosystem.</title>
        <authorList>
            <person name="Chen Y.-J."/>
            <person name="Leung P.M."/>
            <person name="Bay S.K."/>
            <person name="Hugenholtz P."/>
            <person name="Kessler A.J."/>
            <person name="Shelley G."/>
            <person name="Waite D.W."/>
            <person name="Cook P.L."/>
            <person name="Greening C."/>
        </authorList>
    </citation>
    <scope>NUCLEOTIDE SEQUENCE [LARGE SCALE GENOMIC DNA]</scope>
    <source>
        <strain evidence="3">SS_bin_28</strain>
    </source>
</reference>
<dbReference type="PANTHER" id="PTHR42880">
    <property type="entry name" value="HOMOCITRATE SYNTHASE"/>
    <property type="match status" value="1"/>
</dbReference>
<evidence type="ECO:0000313" key="4">
    <source>
        <dbReference type="Proteomes" id="UP000547674"/>
    </source>
</evidence>
<dbReference type="InterPro" id="IPR013785">
    <property type="entry name" value="Aldolase_TIM"/>
</dbReference>
<evidence type="ECO:0000256" key="1">
    <source>
        <dbReference type="ARBA" id="ARBA00022679"/>
    </source>
</evidence>
<proteinExistence type="predicted"/>
<dbReference type="Proteomes" id="UP000547674">
    <property type="component" value="Unassembled WGS sequence"/>
</dbReference>
<sequence length="197" mass="21040">MHNLDKNVLIDWHGHNDRGLGVVNALVAAIAGADQIHGTALGVGERCGNAAMDQILVNLRLMGVIDNDLSKLATYCETVSEAVGIEIPCNYPVVGTDAFRTATGVHAAAVIKAARHGDDWLEDMIYSAVPASMIGRQQVIEIGPMSGLSNVTYWLSQKGIDPDPKLAQKIFDHAKAAKAVLEEAAILKVVEAFKQES</sequence>
<name>A0A7Y2H2Y9_UNCEI</name>
<dbReference type="SUPFAM" id="SSF51569">
    <property type="entry name" value="Aldolase"/>
    <property type="match status" value="1"/>
</dbReference>